<evidence type="ECO:0000313" key="11">
    <source>
        <dbReference type="Proteomes" id="UP000070505"/>
    </source>
</evidence>
<evidence type="ECO:0000256" key="2">
    <source>
        <dbReference type="ARBA" id="ARBA00008540"/>
    </source>
</evidence>
<dbReference type="GO" id="GO:0015188">
    <property type="term" value="F:L-isoleucine transmembrane transporter activity"/>
    <property type="evidence" value="ECO:0007669"/>
    <property type="project" value="TreeGrafter"/>
</dbReference>
<dbReference type="PANTHER" id="PTHR30588:SF0">
    <property type="entry name" value="BRANCHED-CHAIN AMINO ACID PERMEASE BRNQ"/>
    <property type="match status" value="1"/>
</dbReference>
<reference evidence="10 11" key="1">
    <citation type="submission" date="2016-02" db="EMBL/GenBank/DDBJ databases">
        <authorList>
            <person name="Wen L."/>
            <person name="He K."/>
            <person name="Yang H."/>
        </authorList>
    </citation>
    <scope>NUCLEOTIDE SEQUENCE [LARGE SCALE GENOMIC DNA]</scope>
    <source>
        <strain evidence="10 11">CMW7778B</strain>
    </source>
</reference>
<dbReference type="PATRIC" id="fig|2702.101.peg.1051"/>
<feature type="transmembrane region" description="Helical" evidence="9">
    <location>
        <begin position="168"/>
        <end position="187"/>
    </location>
</feature>
<evidence type="ECO:0000256" key="5">
    <source>
        <dbReference type="ARBA" id="ARBA00022692"/>
    </source>
</evidence>
<dbReference type="Pfam" id="PF05525">
    <property type="entry name" value="Branch_AA_trans"/>
    <property type="match status" value="1"/>
</dbReference>
<evidence type="ECO:0000256" key="3">
    <source>
        <dbReference type="ARBA" id="ARBA00022448"/>
    </source>
</evidence>
<evidence type="ECO:0000256" key="9">
    <source>
        <dbReference type="SAM" id="Phobius"/>
    </source>
</evidence>
<feature type="transmembrane region" description="Helical" evidence="9">
    <location>
        <begin position="335"/>
        <end position="356"/>
    </location>
</feature>
<evidence type="ECO:0000313" key="10">
    <source>
        <dbReference type="EMBL" id="KXI16453.1"/>
    </source>
</evidence>
<dbReference type="RefSeq" id="WP_075523828.1">
    <property type="nucleotide sequence ID" value="NZ_KQ961872.1"/>
</dbReference>
<keyword evidence="5 9" id="KW-0812">Transmembrane</keyword>
<gene>
    <name evidence="10" type="ORF">HMPREF3230_01064</name>
</gene>
<feature type="transmembrane region" description="Helical" evidence="9">
    <location>
        <begin position="26"/>
        <end position="47"/>
    </location>
</feature>
<dbReference type="GO" id="GO:0015818">
    <property type="term" value="P:isoleucine transport"/>
    <property type="evidence" value="ECO:0007669"/>
    <property type="project" value="TreeGrafter"/>
</dbReference>
<dbReference type="GO" id="GO:0015190">
    <property type="term" value="F:L-leucine transmembrane transporter activity"/>
    <property type="evidence" value="ECO:0007669"/>
    <property type="project" value="TreeGrafter"/>
</dbReference>
<proteinExistence type="inferred from homology"/>
<sequence length="494" mass="52919">MSVTTQSVSTDSAPTKKNLTIIESTYVAVMLFGMFFGAGNLIFPAFIGSNAGTNSVPAAIGFIITGVGLPLLGVTALAMSRVSGLFELSSKPGKRFGLFFTCLLYLTIGPLFAIPRCASLSYTVGLERIVPNDNNSQLYLLAFSAVFFALAFFFAMKPSGILTWIGKVLTPIFLVFLGILVFTVLLSPVSGASLNASPTQDYLNQSFFAGFLNGYNTMDALASLAFGIVVVQTVRQFGVKDSKDVAVNTARSGLFSCIIMAVIYIAIVAVGLKSRITFSPSKNGGITLAQVSEYYLGQIGLYVLAATVTLACLKTAVGLIASFSETFSKLFPKGPSYLVWAILSTLVSFALANLGLTKIIDYAVPVVMFLYPLAIVIIVLSLCSRLFNDSRIVFAWTIGFTFIGAIYDFCNTLQKIQTSINLKPVLKIFSEWLPFSDKGLAWIFPALLGFVIGIVCSYLNDNKAMAEIVKSSVAPGAQGSVASDDDFDENNVNV</sequence>
<evidence type="ECO:0000256" key="8">
    <source>
        <dbReference type="ARBA" id="ARBA00023136"/>
    </source>
</evidence>
<feature type="transmembrane region" description="Helical" evidence="9">
    <location>
        <begin position="299"/>
        <end position="323"/>
    </location>
</feature>
<dbReference type="PANTHER" id="PTHR30588">
    <property type="entry name" value="BRANCHED-CHAIN AMINO ACID TRANSPORT SYSTEM 2 CARRIER PROTEIN"/>
    <property type="match status" value="1"/>
</dbReference>
<keyword evidence="6" id="KW-0029">Amino-acid transport</keyword>
<keyword evidence="8 9" id="KW-0472">Membrane</keyword>
<feature type="transmembrane region" description="Helical" evidence="9">
    <location>
        <begin position="439"/>
        <end position="460"/>
    </location>
</feature>
<dbReference type="AlphaFoldDB" id="A0A135Z4A3"/>
<keyword evidence="3" id="KW-0813">Transport</keyword>
<dbReference type="GO" id="GO:0015820">
    <property type="term" value="P:L-leucine transport"/>
    <property type="evidence" value="ECO:0007669"/>
    <property type="project" value="TreeGrafter"/>
</dbReference>
<feature type="transmembrane region" description="Helical" evidence="9">
    <location>
        <begin position="392"/>
        <end position="409"/>
    </location>
</feature>
<feature type="transmembrane region" description="Helical" evidence="9">
    <location>
        <begin position="362"/>
        <end position="380"/>
    </location>
</feature>
<dbReference type="GO" id="GO:0005304">
    <property type="term" value="F:L-valine transmembrane transporter activity"/>
    <property type="evidence" value="ECO:0007669"/>
    <property type="project" value="TreeGrafter"/>
</dbReference>
<dbReference type="EMBL" id="LSRC01000045">
    <property type="protein sequence ID" value="KXI16453.1"/>
    <property type="molecule type" value="Genomic_DNA"/>
</dbReference>
<organism evidence="10 11">
    <name type="scientific">Gardnerella vaginalis</name>
    <dbReference type="NCBI Taxonomy" id="2702"/>
    <lineage>
        <taxon>Bacteria</taxon>
        <taxon>Bacillati</taxon>
        <taxon>Actinomycetota</taxon>
        <taxon>Actinomycetes</taxon>
        <taxon>Bifidobacteriales</taxon>
        <taxon>Bifidobacteriaceae</taxon>
        <taxon>Gardnerella</taxon>
    </lineage>
</organism>
<feature type="transmembrane region" description="Helical" evidence="9">
    <location>
        <begin position="207"/>
        <end position="231"/>
    </location>
</feature>
<evidence type="ECO:0000256" key="7">
    <source>
        <dbReference type="ARBA" id="ARBA00022989"/>
    </source>
</evidence>
<keyword evidence="4" id="KW-1003">Cell membrane</keyword>
<evidence type="ECO:0000256" key="1">
    <source>
        <dbReference type="ARBA" id="ARBA00004651"/>
    </source>
</evidence>
<name>A0A135Z4A3_GARVA</name>
<dbReference type="InterPro" id="IPR004685">
    <property type="entry name" value="Brnchd-chn_aa_trnsp_Livcs"/>
</dbReference>
<evidence type="ECO:0000256" key="4">
    <source>
        <dbReference type="ARBA" id="ARBA00022475"/>
    </source>
</evidence>
<dbReference type="GO" id="GO:0005886">
    <property type="term" value="C:plasma membrane"/>
    <property type="evidence" value="ECO:0007669"/>
    <property type="project" value="UniProtKB-SubCell"/>
</dbReference>
<evidence type="ECO:0000256" key="6">
    <source>
        <dbReference type="ARBA" id="ARBA00022970"/>
    </source>
</evidence>
<feature type="transmembrane region" description="Helical" evidence="9">
    <location>
        <begin position="138"/>
        <end position="156"/>
    </location>
</feature>
<comment type="caution">
    <text evidence="10">The sequence shown here is derived from an EMBL/GenBank/DDBJ whole genome shotgun (WGS) entry which is preliminary data.</text>
</comment>
<comment type="similarity">
    <text evidence="2">Belongs to the branched chain amino acid transporter family.</text>
</comment>
<feature type="transmembrane region" description="Helical" evidence="9">
    <location>
        <begin position="252"/>
        <end position="272"/>
    </location>
</feature>
<feature type="transmembrane region" description="Helical" evidence="9">
    <location>
        <begin position="98"/>
        <end position="118"/>
    </location>
</feature>
<accession>A0A135Z4A3</accession>
<feature type="transmembrane region" description="Helical" evidence="9">
    <location>
        <begin position="59"/>
        <end position="78"/>
    </location>
</feature>
<comment type="subcellular location">
    <subcellularLocation>
        <location evidence="1">Cell membrane</location>
        <topology evidence="1">Multi-pass membrane protein</topology>
    </subcellularLocation>
</comment>
<dbReference type="Proteomes" id="UP000070505">
    <property type="component" value="Unassembled WGS sequence"/>
</dbReference>
<keyword evidence="7 9" id="KW-1133">Transmembrane helix</keyword>
<protein>
    <submittedName>
        <fullName evidence="10">Branched-chain amino acid transport system II carrier protein</fullName>
    </submittedName>
</protein>
<dbReference type="NCBIfam" id="TIGR00796">
    <property type="entry name" value="livcs"/>
    <property type="match status" value="1"/>
</dbReference>